<dbReference type="AlphaFoldDB" id="A0A800NAE2"/>
<evidence type="ECO:0000313" key="1">
    <source>
        <dbReference type="EMBL" id="KAF0823673.1"/>
    </source>
</evidence>
<sequence>MYEGLGKLLTIYTKRYAFFPGIMIHRFFRYPSQQWAVRQ</sequence>
<proteinExistence type="predicted"/>
<reference evidence="1 2" key="1">
    <citation type="journal article" date="2020" name="G3 (Bethesda)">
        <title>Whole Genome Sequencing and Comparative Genomics of Two Nematicidal Bacillus Strains Reveals a Wide Range of Possible Virulence Factors.</title>
        <authorList>
            <person name="Susic N."/>
            <person name="Janezic S."/>
            <person name="Rupnik M."/>
            <person name="Geric Stare B."/>
        </authorList>
    </citation>
    <scope>NUCLEOTIDE SEQUENCE [LARGE SCALE GENOMIC DNA]</scope>
    <source>
        <strain evidence="1 2">I-1582</strain>
    </source>
</reference>
<organism evidence="1 2">
    <name type="scientific">Cytobacillus firmus</name>
    <name type="common">Bacillus firmus</name>
    <dbReference type="NCBI Taxonomy" id="1399"/>
    <lineage>
        <taxon>Bacteria</taxon>
        <taxon>Bacillati</taxon>
        <taxon>Bacillota</taxon>
        <taxon>Bacilli</taxon>
        <taxon>Bacillales</taxon>
        <taxon>Bacillaceae</taxon>
        <taxon>Cytobacillus</taxon>
    </lineage>
</organism>
<name>A0A800NAE2_CYTFI</name>
<gene>
    <name evidence="1" type="ORF">KIS1582_2507</name>
</gene>
<protein>
    <submittedName>
        <fullName evidence="1">Uncharacterized protein</fullName>
    </submittedName>
</protein>
<dbReference type="Proteomes" id="UP000465778">
    <property type="component" value="Unassembled WGS sequence"/>
</dbReference>
<dbReference type="EMBL" id="VDEM01000026">
    <property type="protein sequence ID" value="KAF0823673.1"/>
    <property type="molecule type" value="Genomic_DNA"/>
</dbReference>
<accession>A0A800NAE2</accession>
<comment type="caution">
    <text evidence="1">The sequence shown here is derived from an EMBL/GenBank/DDBJ whole genome shotgun (WGS) entry which is preliminary data.</text>
</comment>
<evidence type="ECO:0000313" key="2">
    <source>
        <dbReference type="Proteomes" id="UP000465778"/>
    </source>
</evidence>